<dbReference type="CDD" id="cd05233">
    <property type="entry name" value="SDR_c"/>
    <property type="match status" value="1"/>
</dbReference>
<comment type="similarity">
    <text evidence="1 2">Belongs to the short-chain dehydrogenases/reductases (SDR) family.</text>
</comment>
<dbReference type="Pfam" id="PF00106">
    <property type="entry name" value="adh_short"/>
    <property type="match status" value="1"/>
</dbReference>
<dbReference type="InterPro" id="IPR002347">
    <property type="entry name" value="SDR_fam"/>
</dbReference>
<dbReference type="RefSeq" id="WP_207451214.1">
    <property type="nucleotide sequence ID" value="NZ_JACTNF010000052.1"/>
</dbReference>
<evidence type="ECO:0000313" key="3">
    <source>
        <dbReference type="EMBL" id="MBO1077221.1"/>
    </source>
</evidence>
<evidence type="ECO:0000256" key="2">
    <source>
        <dbReference type="RuleBase" id="RU000363"/>
    </source>
</evidence>
<organism evidence="3 4">
    <name type="scientific">Roseomonas marmotae</name>
    <dbReference type="NCBI Taxonomy" id="2768161"/>
    <lineage>
        <taxon>Bacteria</taxon>
        <taxon>Pseudomonadati</taxon>
        <taxon>Pseudomonadota</taxon>
        <taxon>Alphaproteobacteria</taxon>
        <taxon>Acetobacterales</taxon>
        <taxon>Roseomonadaceae</taxon>
        <taxon>Roseomonas</taxon>
    </lineage>
</organism>
<sequence length="256" mass="26967">MYGLQGRVAIVTGAGSGIGRAIALRMAREGCGVGIFDRDEAGARETAALVRGEGVPAAIAIGGVEQRQEVERGMAALTAELGEVGILVNNAGILRTAPFLDTSAATWRDTLAVNLDGVFHVCQAVLPQMVARQRGVIVNMSSWTGKKGVPNHSAYSASKFAVIGLTQSIAGEMAAHGIRVNAICPGIIVDTQMRVEAEELNRRQGLPDVEERAKSIPLRRPGYPADIARVVAFLASDEADYMTGQAVNITGGLWMT</sequence>
<reference evidence="3 4" key="1">
    <citation type="submission" date="2020-09" db="EMBL/GenBank/DDBJ databases">
        <title>Roseomonas.</title>
        <authorList>
            <person name="Zhu W."/>
        </authorList>
    </citation>
    <scope>NUCLEOTIDE SEQUENCE [LARGE SCALE GENOMIC DNA]</scope>
    <source>
        <strain evidence="3 4">1311</strain>
    </source>
</reference>
<dbReference type="Proteomes" id="UP001518990">
    <property type="component" value="Unassembled WGS sequence"/>
</dbReference>
<dbReference type="NCBIfam" id="NF009466">
    <property type="entry name" value="PRK12826.1-2"/>
    <property type="match status" value="1"/>
</dbReference>
<evidence type="ECO:0000256" key="1">
    <source>
        <dbReference type="ARBA" id="ARBA00006484"/>
    </source>
</evidence>
<protein>
    <submittedName>
        <fullName evidence="3">SDR family oxidoreductase</fullName>
    </submittedName>
</protein>
<keyword evidence="4" id="KW-1185">Reference proteome</keyword>
<dbReference type="InterPro" id="IPR036291">
    <property type="entry name" value="NAD(P)-bd_dom_sf"/>
</dbReference>
<comment type="caution">
    <text evidence="3">The sequence shown here is derived from an EMBL/GenBank/DDBJ whole genome shotgun (WGS) entry which is preliminary data.</text>
</comment>
<dbReference type="EMBL" id="JACTNF010000052">
    <property type="protein sequence ID" value="MBO1077221.1"/>
    <property type="molecule type" value="Genomic_DNA"/>
</dbReference>
<accession>A0ABS3KIC2</accession>
<proteinExistence type="inferred from homology"/>
<dbReference type="NCBIfam" id="NF005559">
    <property type="entry name" value="PRK07231.1"/>
    <property type="match status" value="1"/>
</dbReference>
<name>A0ABS3KIC2_9PROT</name>
<dbReference type="Gene3D" id="3.40.50.720">
    <property type="entry name" value="NAD(P)-binding Rossmann-like Domain"/>
    <property type="match status" value="1"/>
</dbReference>
<dbReference type="PRINTS" id="PR00081">
    <property type="entry name" value="GDHRDH"/>
</dbReference>
<dbReference type="PROSITE" id="PS00061">
    <property type="entry name" value="ADH_SHORT"/>
    <property type="match status" value="1"/>
</dbReference>
<dbReference type="PANTHER" id="PTHR42760">
    <property type="entry name" value="SHORT-CHAIN DEHYDROGENASES/REDUCTASES FAMILY MEMBER"/>
    <property type="match status" value="1"/>
</dbReference>
<evidence type="ECO:0000313" key="4">
    <source>
        <dbReference type="Proteomes" id="UP001518990"/>
    </source>
</evidence>
<dbReference type="PRINTS" id="PR00080">
    <property type="entry name" value="SDRFAMILY"/>
</dbReference>
<dbReference type="SUPFAM" id="SSF51735">
    <property type="entry name" value="NAD(P)-binding Rossmann-fold domains"/>
    <property type="match status" value="1"/>
</dbReference>
<dbReference type="InterPro" id="IPR020904">
    <property type="entry name" value="Sc_DH/Rdtase_CS"/>
</dbReference>
<gene>
    <name evidence="3" type="ORF">IAI60_21725</name>
</gene>